<name>A0A2W4JMB3_9PSEU</name>
<comment type="caution">
    <text evidence="1">The sequence shown here is derived from an EMBL/GenBank/DDBJ whole genome shotgun (WGS) entry which is preliminary data.</text>
</comment>
<protein>
    <submittedName>
        <fullName evidence="1">Uncharacterized protein</fullName>
    </submittedName>
</protein>
<reference evidence="1" key="1">
    <citation type="submission" date="2018-05" db="EMBL/GenBank/DDBJ databases">
        <authorList>
            <person name="Lanie J.A."/>
            <person name="Ng W.-L."/>
            <person name="Kazmierczak K.M."/>
            <person name="Andrzejewski T.M."/>
            <person name="Davidsen T.M."/>
            <person name="Wayne K.J."/>
            <person name="Tettelin H."/>
            <person name="Glass J.I."/>
            <person name="Rusch D."/>
            <person name="Podicherti R."/>
            <person name="Tsui H.-C.T."/>
            <person name="Winkler M.E."/>
        </authorList>
    </citation>
    <scope>NUCLEOTIDE SEQUENCE</scope>
    <source>
        <strain evidence="1">ZC4RG45</strain>
    </source>
</reference>
<dbReference type="EMBL" id="QGUI01000148">
    <property type="protein sequence ID" value="PZM99611.1"/>
    <property type="molecule type" value="Genomic_DNA"/>
</dbReference>
<gene>
    <name evidence="1" type="ORF">DIU77_05440</name>
</gene>
<accession>A0A2W4JMB3</accession>
<dbReference type="AlphaFoldDB" id="A0A2W4JMB3"/>
<sequence>MTRGSHVNQACPRLVRLALALRVEPRDFPDVDVARATGRYTREQLLDLAEQTTLCVQCQASLRGQRPCRVARWRHHGCSLNRTSARSRRLY</sequence>
<evidence type="ECO:0000313" key="1">
    <source>
        <dbReference type="EMBL" id="PZM99611.1"/>
    </source>
</evidence>
<organism evidence="1">
    <name type="scientific">Thermocrispum agreste</name>
    <dbReference type="NCBI Taxonomy" id="37925"/>
    <lineage>
        <taxon>Bacteria</taxon>
        <taxon>Bacillati</taxon>
        <taxon>Actinomycetota</taxon>
        <taxon>Actinomycetes</taxon>
        <taxon>Pseudonocardiales</taxon>
        <taxon>Pseudonocardiaceae</taxon>
        <taxon>Thermocrispum</taxon>
    </lineage>
</organism>
<proteinExistence type="predicted"/>